<dbReference type="SUPFAM" id="SSF50998">
    <property type="entry name" value="Quinoprotein alcohol dehydrogenase-like"/>
    <property type="match status" value="1"/>
</dbReference>
<evidence type="ECO:0000256" key="8">
    <source>
        <dbReference type="ARBA" id="ARBA00022989"/>
    </source>
</evidence>
<evidence type="ECO:0000256" key="10">
    <source>
        <dbReference type="ARBA" id="ARBA00023180"/>
    </source>
</evidence>
<keyword evidence="9 11" id="KW-0472">Membrane</keyword>
<dbReference type="InterPro" id="IPR011047">
    <property type="entry name" value="Quinoprotein_ADH-like_sf"/>
</dbReference>
<feature type="domain" description="ER membrane protein complex subunit 1 C-terminal" evidence="12">
    <location>
        <begin position="619"/>
        <end position="834"/>
    </location>
</feature>
<evidence type="ECO:0000256" key="11">
    <source>
        <dbReference type="SAM" id="Phobius"/>
    </source>
</evidence>
<evidence type="ECO:0000256" key="3">
    <source>
        <dbReference type="ARBA" id="ARBA00011276"/>
    </source>
</evidence>
<evidence type="ECO:0000256" key="6">
    <source>
        <dbReference type="ARBA" id="ARBA00022729"/>
    </source>
</evidence>
<evidence type="ECO:0000256" key="7">
    <source>
        <dbReference type="ARBA" id="ARBA00022824"/>
    </source>
</evidence>
<evidence type="ECO:0000259" key="13">
    <source>
        <dbReference type="Pfam" id="PF25293"/>
    </source>
</evidence>
<sequence length="835" mass="89911">MPSTKSRQSSIPGDGSTDIAVLGGSRLQVVSGSSGKLVWQLALPEDWSDMTVSLAADTETAALYVAALGASGRRLEAWKVAAKDGEVLGRKQEPMASPLMGPLQIKGGFVYALSREGFWLCSMPLSGEDEADCEELKYVPQGPDTTLLVTTGEKALAVKTRNTVSIISLRPTGEVGIAYTTPGTEAVSNAIVAEGDEGYAAAGLQKDGTMWARLTWMGTGKTVTLVTSQGDPPDSMLGKIGVRTLALSAKDGSTKAAVKDTARLVSVTSDDIVALHESDAVTWRREEALASVTAMLFLDLPAPSPELAAQWRAAAPTLSERVQAEFLSLKDQFGAAAPQEQEQLSKLKARMSSQLLPFRDPNGFRKLVVLLTEPGRVFGVHSGDGRQLWSMSYPPTVRLGHAALWRTSHDAATPPQVVLLGATQDGHTFYSILDAHHGVQTSEGTLPYPVTQVIELGQHMHEGTSEQHVYALVGPGEEPAVHLLPDSPQTEALLNASTSPLHFWRCNATTGAVEGFAVGSSGTASLLWSAAFPPDKEAVLGLAAPAPNAPIYSYAKVLGDRSLKLKYLNPNTMFLATGSTPEQPGKAHITAHIFDTITGRLLFSQTHEGANGPVHAVMAENWVVYTYWSRVAHRFQSSVVELYDDSPRSLSAAQLVFGSTNSTVSSYRPVELEVLRQSFFLPFGVKTLATTATSHGITQKFLLLGTFSDQVYMMDKRYLDPRRPLGTPTKDDQAEMLVPYDVELPFAPQFFATHQEQVANLKGIESSPATLESTCFALAHGLDLYLTRVQPSKTFDQLPEDFPFALLIAIVVTMIAASVVLQYLSSQTSLKQKWA</sequence>
<name>A0ABP1GGX9_9CHLO</name>
<gene>
    <name evidence="14" type="primary">g13227</name>
    <name evidence="14" type="ORF">VP750_LOCUS11730</name>
</gene>
<evidence type="ECO:0000256" key="2">
    <source>
        <dbReference type="ARBA" id="ARBA00007904"/>
    </source>
</evidence>
<dbReference type="InterPro" id="IPR058545">
    <property type="entry name" value="Beta-prop_EMC1_1st"/>
</dbReference>
<reference evidence="14 15" key="1">
    <citation type="submission" date="2024-06" db="EMBL/GenBank/DDBJ databases">
        <authorList>
            <person name="Kraege A."/>
            <person name="Thomma B."/>
        </authorList>
    </citation>
    <scope>NUCLEOTIDE SEQUENCE [LARGE SCALE GENOMIC DNA]</scope>
</reference>
<feature type="domain" description="EMC1 first beta-propeller" evidence="13">
    <location>
        <begin position="10"/>
        <end position="287"/>
    </location>
</feature>
<evidence type="ECO:0000259" key="12">
    <source>
        <dbReference type="Pfam" id="PF07774"/>
    </source>
</evidence>
<evidence type="ECO:0000313" key="14">
    <source>
        <dbReference type="EMBL" id="CAL5229824.1"/>
    </source>
</evidence>
<accession>A0ABP1GGX9</accession>
<comment type="similarity">
    <text evidence="2">Belongs to the EMC1 family.</text>
</comment>
<dbReference type="InterPro" id="IPR015943">
    <property type="entry name" value="WD40/YVTN_repeat-like_dom_sf"/>
</dbReference>
<dbReference type="Gene3D" id="2.130.10.10">
    <property type="entry name" value="YVTN repeat-like/Quinoprotein amine dehydrogenase"/>
    <property type="match status" value="1"/>
</dbReference>
<keyword evidence="5 11" id="KW-0812">Transmembrane</keyword>
<evidence type="ECO:0000256" key="9">
    <source>
        <dbReference type="ARBA" id="ARBA00023136"/>
    </source>
</evidence>
<proteinExistence type="inferred from homology"/>
<evidence type="ECO:0000313" key="15">
    <source>
        <dbReference type="Proteomes" id="UP001497392"/>
    </source>
</evidence>
<feature type="transmembrane region" description="Helical" evidence="11">
    <location>
        <begin position="802"/>
        <end position="824"/>
    </location>
</feature>
<evidence type="ECO:0000256" key="1">
    <source>
        <dbReference type="ARBA" id="ARBA00004115"/>
    </source>
</evidence>
<organism evidence="14 15">
    <name type="scientific">Coccomyxa viridis</name>
    <dbReference type="NCBI Taxonomy" id="1274662"/>
    <lineage>
        <taxon>Eukaryota</taxon>
        <taxon>Viridiplantae</taxon>
        <taxon>Chlorophyta</taxon>
        <taxon>core chlorophytes</taxon>
        <taxon>Trebouxiophyceae</taxon>
        <taxon>Trebouxiophyceae incertae sedis</taxon>
        <taxon>Coccomyxaceae</taxon>
        <taxon>Coccomyxa</taxon>
    </lineage>
</organism>
<evidence type="ECO:0000256" key="5">
    <source>
        <dbReference type="ARBA" id="ARBA00022692"/>
    </source>
</evidence>
<dbReference type="PANTHER" id="PTHR21573">
    <property type="entry name" value="ER MEMBRANE PROTEIN COMPLEX SUBUNIT 1"/>
    <property type="match status" value="1"/>
</dbReference>
<keyword evidence="15" id="KW-1185">Reference proteome</keyword>
<dbReference type="PANTHER" id="PTHR21573:SF0">
    <property type="entry name" value="ER MEMBRANE PROTEIN COMPLEX SUBUNIT 1"/>
    <property type="match status" value="1"/>
</dbReference>
<keyword evidence="10" id="KW-0325">Glycoprotein</keyword>
<protein>
    <recommendedName>
        <fullName evidence="4">ER membrane protein complex subunit 1</fullName>
    </recommendedName>
</protein>
<evidence type="ECO:0000256" key="4">
    <source>
        <dbReference type="ARBA" id="ARBA00020824"/>
    </source>
</evidence>
<comment type="caution">
    <text evidence="14">The sequence shown here is derived from an EMBL/GenBank/DDBJ whole genome shotgun (WGS) entry which is preliminary data.</text>
</comment>
<comment type="subcellular location">
    <subcellularLocation>
        <location evidence="1">Endoplasmic reticulum membrane</location>
        <topology evidence="1">Single-pass type I membrane protein</topology>
    </subcellularLocation>
</comment>
<dbReference type="EMBL" id="CAXHTA020000021">
    <property type="protein sequence ID" value="CAL5229824.1"/>
    <property type="molecule type" value="Genomic_DNA"/>
</dbReference>
<keyword evidence="6" id="KW-0732">Signal</keyword>
<dbReference type="InterPro" id="IPR011678">
    <property type="entry name" value="EMC1_C"/>
</dbReference>
<dbReference type="Pfam" id="PF07774">
    <property type="entry name" value="EMC1_C"/>
    <property type="match status" value="1"/>
</dbReference>
<keyword evidence="7" id="KW-0256">Endoplasmic reticulum</keyword>
<keyword evidence="8 11" id="KW-1133">Transmembrane helix</keyword>
<dbReference type="Proteomes" id="UP001497392">
    <property type="component" value="Unassembled WGS sequence"/>
</dbReference>
<comment type="subunit">
    <text evidence="3">Component of the ER membrane protein complex (EMC).</text>
</comment>
<dbReference type="Pfam" id="PF25293">
    <property type="entry name" value="Beta-prop_EMC1_N"/>
    <property type="match status" value="1"/>
</dbReference>
<dbReference type="InterPro" id="IPR026895">
    <property type="entry name" value="EMC1"/>
</dbReference>